<organism evidence="1 2">
    <name type="scientific">Ambrosia artemisiifolia</name>
    <name type="common">Common ragweed</name>
    <dbReference type="NCBI Taxonomy" id="4212"/>
    <lineage>
        <taxon>Eukaryota</taxon>
        <taxon>Viridiplantae</taxon>
        <taxon>Streptophyta</taxon>
        <taxon>Embryophyta</taxon>
        <taxon>Tracheophyta</taxon>
        <taxon>Spermatophyta</taxon>
        <taxon>Magnoliopsida</taxon>
        <taxon>eudicotyledons</taxon>
        <taxon>Gunneridae</taxon>
        <taxon>Pentapetalae</taxon>
        <taxon>asterids</taxon>
        <taxon>campanulids</taxon>
        <taxon>Asterales</taxon>
        <taxon>Asteraceae</taxon>
        <taxon>Asteroideae</taxon>
        <taxon>Heliantheae alliance</taxon>
        <taxon>Heliantheae</taxon>
        <taxon>Ambrosia</taxon>
    </lineage>
</organism>
<dbReference type="AlphaFoldDB" id="A0AAD5GNC0"/>
<comment type="caution">
    <text evidence="1">The sequence shown here is derived from an EMBL/GenBank/DDBJ whole genome shotgun (WGS) entry which is preliminary data.</text>
</comment>
<gene>
    <name evidence="1" type="ORF">M8C21_028493</name>
</gene>
<sequence length="107" mass="12427">MESIFQLEIGDDEDEFRSCFGDEDELEEIWKNGDDAVDNYIQLLNHMKYKGLQYFFLKFVRLFNVLRHAAAAACQVANDGGVAAVFEDMYIDFLKINKNKVSHHKTK</sequence>
<dbReference type="Proteomes" id="UP001206925">
    <property type="component" value="Unassembled WGS sequence"/>
</dbReference>
<dbReference type="EMBL" id="JAMZMK010006948">
    <property type="protein sequence ID" value="KAI7746546.1"/>
    <property type="molecule type" value="Genomic_DNA"/>
</dbReference>
<feature type="non-terminal residue" evidence="1">
    <location>
        <position position="107"/>
    </location>
</feature>
<protein>
    <submittedName>
        <fullName evidence="1">Uncharacterized protein</fullName>
    </submittedName>
</protein>
<accession>A0AAD5GNC0</accession>
<proteinExistence type="predicted"/>
<evidence type="ECO:0000313" key="2">
    <source>
        <dbReference type="Proteomes" id="UP001206925"/>
    </source>
</evidence>
<evidence type="ECO:0000313" key="1">
    <source>
        <dbReference type="EMBL" id="KAI7746546.1"/>
    </source>
</evidence>
<name>A0AAD5GNC0_AMBAR</name>
<reference evidence="1" key="1">
    <citation type="submission" date="2022-06" db="EMBL/GenBank/DDBJ databases">
        <title>Uncovering the hologenomic basis of an extraordinary plant invasion.</title>
        <authorList>
            <person name="Bieker V.C."/>
            <person name="Martin M.D."/>
            <person name="Gilbert T."/>
            <person name="Hodgins K."/>
            <person name="Battlay P."/>
            <person name="Petersen B."/>
            <person name="Wilson J."/>
        </authorList>
    </citation>
    <scope>NUCLEOTIDE SEQUENCE</scope>
    <source>
        <strain evidence="1">AA19_3_7</strain>
        <tissue evidence="1">Leaf</tissue>
    </source>
</reference>
<keyword evidence="2" id="KW-1185">Reference proteome</keyword>